<comment type="caution">
    <text evidence="7">The sequence shown here is derived from an EMBL/GenBank/DDBJ whole genome shotgun (WGS) entry which is preliminary data.</text>
</comment>
<evidence type="ECO:0000256" key="6">
    <source>
        <dbReference type="SAM" id="Phobius"/>
    </source>
</evidence>
<dbReference type="InterPro" id="IPR051694">
    <property type="entry name" value="Immunoregulatory_rcpt-like"/>
</dbReference>
<feature type="transmembrane region" description="Helical" evidence="6">
    <location>
        <begin position="183"/>
        <end position="206"/>
    </location>
</feature>
<evidence type="ECO:0000256" key="1">
    <source>
        <dbReference type="ARBA" id="ARBA00004167"/>
    </source>
</evidence>
<gene>
    <name evidence="7" type="ORF">NW766_005849</name>
</gene>
<dbReference type="Proteomes" id="UP001152130">
    <property type="component" value="Unassembled WGS sequence"/>
</dbReference>
<dbReference type="GO" id="GO:0016020">
    <property type="term" value="C:membrane"/>
    <property type="evidence" value="ECO:0007669"/>
    <property type="project" value="UniProtKB-SubCell"/>
</dbReference>
<evidence type="ECO:0000313" key="7">
    <source>
        <dbReference type="EMBL" id="KAJ4015505.1"/>
    </source>
</evidence>
<sequence>MSVELNEWKFATEGRCPEIEFDCIPPNACARHPTTGRNYCCDVGGGYWNQGNAGEDDEFTKACSTAEELKGWRCMRGSEECVRGGKINLCTLPRKEAENPLAEIESSVLEEMYSSLSVSAASETYLSFDPSELIAATQTSSSTATSTAASATASTKSNTADAASATASATNTAEPDSGLSGGAIGGIVAGVVVGVALLGLGVWFLLKKKRRERVPELDNPGETKSDADGQMQDRQMAELGTRELRELP</sequence>
<evidence type="ECO:0000256" key="3">
    <source>
        <dbReference type="ARBA" id="ARBA00022989"/>
    </source>
</evidence>
<evidence type="ECO:0000256" key="4">
    <source>
        <dbReference type="ARBA" id="ARBA00023136"/>
    </source>
</evidence>
<evidence type="ECO:0000313" key="8">
    <source>
        <dbReference type="Proteomes" id="UP001152130"/>
    </source>
</evidence>
<dbReference type="GO" id="GO:0071944">
    <property type="term" value="C:cell periphery"/>
    <property type="evidence" value="ECO:0007669"/>
    <property type="project" value="UniProtKB-ARBA"/>
</dbReference>
<proteinExistence type="predicted"/>
<keyword evidence="4 6" id="KW-0472">Membrane</keyword>
<organism evidence="7 8">
    <name type="scientific">Fusarium irregulare</name>
    <dbReference type="NCBI Taxonomy" id="2494466"/>
    <lineage>
        <taxon>Eukaryota</taxon>
        <taxon>Fungi</taxon>
        <taxon>Dikarya</taxon>
        <taxon>Ascomycota</taxon>
        <taxon>Pezizomycotina</taxon>
        <taxon>Sordariomycetes</taxon>
        <taxon>Hypocreomycetidae</taxon>
        <taxon>Hypocreales</taxon>
        <taxon>Nectriaceae</taxon>
        <taxon>Fusarium</taxon>
        <taxon>Fusarium incarnatum-equiseti species complex</taxon>
    </lineage>
</organism>
<evidence type="ECO:0000256" key="2">
    <source>
        <dbReference type="ARBA" id="ARBA00022692"/>
    </source>
</evidence>
<keyword evidence="3 6" id="KW-1133">Transmembrane helix</keyword>
<name>A0A9W8PSV1_9HYPO</name>
<dbReference type="PANTHER" id="PTHR15549">
    <property type="entry name" value="PAIRED IMMUNOGLOBULIN-LIKE TYPE 2 RECEPTOR"/>
    <property type="match status" value="1"/>
</dbReference>
<reference evidence="7" key="1">
    <citation type="submission" date="2022-10" db="EMBL/GenBank/DDBJ databases">
        <title>Fusarium specimens isolated from Avocado Roots.</title>
        <authorList>
            <person name="Stajich J."/>
            <person name="Roper C."/>
            <person name="Heimlech-Rivalta G."/>
        </authorList>
    </citation>
    <scope>NUCLEOTIDE SEQUENCE</scope>
    <source>
        <strain evidence="7">CF00143</strain>
    </source>
</reference>
<keyword evidence="8" id="KW-1185">Reference proteome</keyword>
<dbReference type="PANTHER" id="PTHR15549:SF26">
    <property type="entry name" value="AXIAL BUDDING PATTERN PROTEIN 2-RELATED"/>
    <property type="match status" value="1"/>
</dbReference>
<dbReference type="EMBL" id="JAPDHF010000007">
    <property type="protein sequence ID" value="KAJ4015505.1"/>
    <property type="molecule type" value="Genomic_DNA"/>
</dbReference>
<accession>A0A9W8PSV1</accession>
<feature type="region of interest" description="Disordered" evidence="5">
    <location>
        <begin position="213"/>
        <end position="248"/>
    </location>
</feature>
<feature type="compositionally biased region" description="Basic and acidic residues" evidence="5">
    <location>
        <begin position="213"/>
        <end position="227"/>
    </location>
</feature>
<evidence type="ECO:0000256" key="5">
    <source>
        <dbReference type="SAM" id="MobiDB-lite"/>
    </source>
</evidence>
<dbReference type="OrthoDB" id="3945612at2759"/>
<protein>
    <submittedName>
        <fullName evidence="7">Uncharacterized protein</fullName>
    </submittedName>
</protein>
<comment type="subcellular location">
    <subcellularLocation>
        <location evidence="1">Membrane</location>
        <topology evidence="1">Single-pass membrane protein</topology>
    </subcellularLocation>
</comment>
<keyword evidence="2 6" id="KW-0812">Transmembrane</keyword>
<dbReference type="AlphaFoldDB" id="A0A9W8PSV1"/>